<dbReference type="Proteomes" id="UP001177021">
    <property type="component" value="Unassembled WGS sequence"/>
</dbReference>
<proteinExistence type="predicted"/>
<protein>
    <submittedName>
        <fullName evidence="1">Uncharacterized protein</fullName>
    </submittedName>
</protein>
<accession>A0ACB0J696</accession>
<keyword evidence="2" id="KW-1185">Reference proteome</keyword>
<comment type="caution">
    <text evidence="1">The sequence shown here is derived from an EMBL/GenBank/DDBJ whole genome shotgun (WGS) entry which is preliminary data.</text>
</comment>
<evidence type="ECO:0000313" key="1">
    <source>
        <dbReference type="EMBL" id="CAJ2640045.1"/>
    </source>
</evidence>
<organism evidence="1 2">
    <name type="scientific">Trifolium pratense</name>
    <name type="common">Red clover</name>
    <dbReference type="NCBI Taxonomy" id="57577"/>
    <lineage>
        <taxon>Eukaryota</taxon>
        <taxon>Viridiplantae</taxon>
        <taxon>Streptophyta</taxon>
        <taxon>Embryophyta</taxon>
        <taxon>Tracheophyta</taxon>
        <taxon>Spermatophyta</taxon>
        <taxon>Magnoliopsida</taxon>
        <taxon>eudicotyledons</taxon>
        <taxon>Gunneridae</taxon>
        <taxon>Pentapetalae</taxon>
        <taxon>rosids</taxon>
        <taxon>fabids</taxon>
        <taxon>Fabales</taxon>
        <taxon>Fabaceae</taxon>
        <taxon>Papilionoideae</taxon>
        <taxon>50 kb inversion clade</taxon>
        <taxon>NPAAA clade</taxon>
        <taxon>Hologalegina</taxon>
        <taxon>IRL clade</taxon>
        <taxon>Trifolieae</taxon>
        <taxon>Trifolium</taxon>
    </lineage>
</organism>
<sequence>MRPYKVVSGSSPAYIRPVLASYQGCEIQDEFIRRSKDHQRIIQEQKQLGRFCKIDARITLRQIIVPKIANENIGLQIVLDRT</sequence>
<name>A0ACB0J696_TRIPR</name>
<reference evidence="1" key="1">
    <citation type="submission" date="2023-10" db="EMBL/GenBank/DDBJ databases">
        <authorList>
            <person name="Rodriguez Cubillos JULIANA M."/>
            <person name="De Vega J."/>
        </authorList>
    </citation>
    <scope>NUCLEOTIDE SEQUENCE</scope>
</reference>
<gene>
    <name evidence="1" type="ORF">MILVUS5_LOCUS9968</name>
</gene>
<dbReference type="EMBL" id="CASHSV030000024">
    <property type="protein sequence ID" value="CAJ2640045.1"/>
    <property type="molecule type" value="Genomic_DNA"/>
</dbReference>
<evidence type="ECO:0000313" key="2">
    <source>
        <dbReference type="Proteomes" id="UP001177021"/>
    </source>
</evidence>